<name>A0A2H3IZ92_WOLCO</name>
<dbReference type="AlphaFoldDB" id="A0A2H3IZ92"/>
<dbReference type="EMBL" id="KB467843">
    <property type="protein sequence ID" value="PCH35041.1"/>
    <property type="molecule type" value="Genomic_DNA"/>
</dbReference>
<sequence>MPPDMDAMRLSNVTPHGHMVAGGIPASRSASSIHAPSSRLHSSFSHLYATSIRLGSRRPQARATLAVRRRHCVVSAGGARHIGAGASAVIVPVREGCDVLHSPKLPRCGVRGMEPENQCFRCATVQTVDLSDAQGVRRLRHRSPTAPAAAMRLFSPCTRRSKRERPVSSPRLIASQVADDTYRCDEHSTTLPSLI</sequence>
<keyword evidence="2" id="KW-1185">Reference proteome</keyword>
<gene>
    <name evidence="1" type="ORF">WOLCODRAFT_155696</name>
</gene>
<protein>
    <submittedName>
        <fullName evidence="1">Uncharacterized protein</fullName>
    </submittedName>
</protein>
<organism evidence="1 2">
    <name type="scientific">Wolfiporia cocos (strain MD-104)</name>
    <name type="common">Brown rot fungus</name>
    <dbReference type="NCBI Taxonomy" id="742152"/>
    <lineage>
        <taxon>Eukaryota</taxon>
        <taxon>Fungi</taxon>
        <taxon>Dikarya</taxon>
        <taxon>Basidiomycota</taxon>
        <taxon>Agaricomycotina</taxon>
        <taxon>Agaricomycetes</taxon>
        <taxon>Polyporales</taxon>
        <taxon>Phaeolaceae</taxon>
        <taxon>Wolfiporia</taxon>
    </lineage>
</organism>
<reference evidence="1 2" key="1">
    <citation type="journal article" date="2012" name="Science">
        <title>The Paleozoic origin of enzymatic lignin decomposition reconstructed from 31 fungal genomes.</title>
        <authorList>
            <person name="Floudas D."/>
            <person name="Binder M."/>
            <person name="Riley R."/>
            <person name="Barry K."/>
            <person name="Blanchette R.A."/>
            <person name="Henrissat B."/>
            <person name="Martinez A.T."/>
            <person name="Otillar R."/>
            <person name="Spatafora J.W."/>
            <person name="Yadav J.S."/>
            <person name="Aerts A."/>
            <person name="Benoit I."/>
            <person name="Boyd A."/>
            <person name="Carlson A."/>
            <person name="Copeland A."/>
            <person name="Coutinho P.M."/>
            <person name="de Vries R.P."/>
            <person name="Ferreira P."/>
            <person name="Findley K."/>
            <person name="Foster B."/>
            <person name="Gaskell J."/>
            <person name="Glotzer D."/>
            <person name="Gorecki P."/>
            <person name="Heitman J."/>
            <person name="Hesse C."/>
            <person name="Hori C."/>
            <person name="Igarashi K."/>
            <person name="Jurgens J.A."/>
            <person name="Kallen N."/>
            <person name="Kersten P."/>
            <person name="Kohler A."/>
            <person name="Kuees U."/>
            <person name="Kumar T.K.A."/>
            <person name="Kuo A."/>
            <person name="LaButti K."/>
            <person name="Larrondo L.F."/>
            <person name="Lindquist E."/>
            <person name="Ling A."/>
            <person name="Lombard V."/>
            <person name="Lucas S."/>
            <person name="Lundell T."/>
            <person name="Martin R."/>
            <person name="McLaughlin D.J."/>
            <person name="Morgenstern I."/>
            <person name="Morin E."/>
            <person name="Murat C."/>
            <person name="Nagy L.G."/>
            <person name="Nolan M."/>
            <person name="Ohm R.A."/>
            <person name="Patyshakuliyeva A."/>
            <person name="Rokas A."/>
            <person name="Ruiz-Duenas F.J."/>
            <person name="Sabat G."/>
            <person name="Salamov A."/>
            <person name="Samejima M."/>
            <person name="Schmutz J."/>
            <person name="Slot J.C."/>
            <person name="St John F."/>
            <person name="Stenlid J."/>
            <person name="Sun H."/>
            <person name="Sun S."/>
            <person name="Syed K."/>
            <person name="Tsang A."/>
            <person name="Wiebenga A."/>
            <person name="Young D."/>
            <person name="Pisabarro A."/>
            <person name="Eastwood D.C."/>
            <person name="Martin F."/>
            <person name="Cullen D."/>
            <person name="Grigoriev I.V."/>
            <person name="Hibbett D.S."/>
        </authorList>
    </citation>
    <scope>NUCLEOTIDE SEQUENCE [LARGE SCALE GENOMIC DNA]</scope>
    <source>
        <strain evidence="1 2">MD-104</strain>
    </source>
</reference>
<proteinExistence type="predicted"/>
<evidence type="ECO:0000313" key="2">
    <source>
        <dbReference type="Proteomes" id="UP000218811"/>
    </source>
</evidence>
<dbReference type="Proteomes" id="UP000218811">
    <property type="component" value="Unassembled WGS sequence"/>
</dbReference>
<evidence type="ECO:0000313" key="1">
    <source>
        <dbReference type="EMBL" id="PCH35041.1"/>
    </source>
</evidence>
<accession>A0A2H3IZ92</accession>